<dbReference type="EMBL" id="VFQX01000003">
    <property type="protein sequence ID" value="KAF0984189.1"/>
    <property type="molecule type" value="Genomic_DNA"/>
</dbReference>
<keyword evidence="1" id="KW-0677">Repeat</keyword>
<feature type="compositionally biased region" description="Low complexity" evidence="3">
    <location>
        <begin position="8"/>
        <end position="19"/>
    </location>
</feature>
<comment type="caution">
    <text evidence="4">The sequence shown here is derived from an EMBL/GenBank/DDBJ whole genome shotgun (WGS) entry which is preliminary data.</text>
</comment>
<dbReference type="Gene3D" id="2.130.10.30">
    <property type="entry name" value="Regulator of chromosome condensation 1/beta-lactamase-inhibitor protein II"/>
    <property type="match status" value="1"/>
</dbReference>
<dbReference type="SUPFAM" id="SSF50985">
    <property type="entry name" value="RCC1/BLIP-II"/>
    <property type="match status" value="1"/>
</dbReference>
<reference evidence="4 5" key="1">
    <citation type="journal article" date="2019" name="Sci. Rep.">
        <title>Nanopore sequencing improves the draft genome of the human pathogenic amoeba Naegleria fowleri.</title>
        <authorList>
            <person name="Liechti N."/>
            <person name="Schurch N."/>
            <person name="Bruggmann R."/>
            <person name="Wittwer M."/>
        </authorList>
    </citation>
    <scope>NUCLEOTIDE SEQUENCE [LARGE SCALE GENOMIC DNA]</scope>
    <source>
        <strain evidence="4 5">ATCC 30894</strain>
    </source>
</reference>
<accession>A0A6A5CFX8</accession>
<dbReference type="VEuPathDB" id="AmoebaDB:NF0000290"/>
<feature type="region of interest" description="Disordered" evidence="3">
    <location>
        <begin position="1"/>
        <end position="44"/>
    </location>
</feature>
<dbReference type="InterPro" id="IPR009091">
    <property type="entry name" value="RCC1/BLIP-II"/>
</dbReference>
<evidence type="ECO:0000256" key="2">
    <source>
        <dbReference type="PROSITE-ProRule" id="PRU00235"/>
    </source>
</evidence>
<dbReference type="InterPro" id="IPR051210">
    <property type="entry name" value="Ub_ligase/GEF_domain"/>
</dbReference>
<feature type="region of interest" description="Disordered" evidence="3">
    <location>
        <begin position="558"/>
        <end position="583"/>
    </location>
</feature>
<evidence type="ECO:0000256" key="1">
    <source>
        <dbReference type="ARBA" id="ARBA00022737"/>
    </source>
</evidence>
<dbReference type="RefSeq" id="XP_044568902.1">
    <property type="nucleotide sequence ID" value="XM_044711103.1"/>
</dbReference>
<dbReference type="VEuPathDB" id="AmoebaDB:FDP41_007366"/>
<dbReference type="PANTHER" id="PTHR22870:SF408">
    <property type="entry name" value="OS09G0560450 PROTEIN"/>
    <property type="match status" value="1"/>
</dbReference>
<name>A0A6A5CFX8_NAEFO</name>
<organism evidence="4 5">
    <name type="scientific">Naegleria fowleri</name>
    <name type="common">Brain eating amoeba</name>
    <dbReference type="NCBI Taxonomy" id="5763"/>
    <lineage>
        <taxon>Eukaryota</taxon>
        <taxon>Discoba</taxon>
        <taxon>Heterolobosea</taxon>
        <taxon>Tetramitia</taxon>
        <taxon>Eutetramitia</taxon>
        <taxon>Vahlkampfiidae</taxon>
        <taxon>Naegleria</taxon>
    </lineage>
</organism>
<dbReference type="PANTHER" id="PTHR22870">
    <property type="entry name" value="REGULATOR OF CHROMOSOME CONDENSATION"/>
    <property type="match status" value="1"/>
</dbReference>
<dbReference type="PROSITE" id="PS50012">
    <property type="entry name" value="RCC1_3"/>
    <property type="match status" value="2"/>
</dbReference>
<dbReference type="OrthoDB" id="8068875at2759"/>
<feature type="region of interest" description="Disordered" evidence="3">
    <location>
        <begin position="82"/>
        <end position="104"/>
    </location>
</feature>
<feature type="repeat" description="RCC1" evidence="2">
    <location>
        <begin position="198"/>
        <end position="253"/>
    </location>
</feature>
<dbReference type="VEuPathDB" id="AmoebaDB:NfTy_002620"/>
<evidence type="ECO:0000313" key="4">
    <source>
        <dbReference type="EMBL" id="KAF0984189.1"/>
    </source>
</evidence>
<feature type="compositionally biased region" description="Basic and acidic residues" evidence="3">
    <location>
        <begin position="573"/>
        <end position="583"/>
    </location>
</feature>
<sequence length="583" mass="64858">MARRKTVSSSDNSSSMNNNETKKKQTKKTNNNPNASFEENKQTNPNGGSSWVCFYTPKSNSSSSESSQFSINTLFTRSLRNRATTSLPSTAQNDKATSENSSASTHNNRLLEVMYFLPEGDYIKQITGGSGFTVFLTEMGGIYVHGKNSLGALGLGDYKDRNEITKNSLVEMEMRSNKDKCVQVVCGEASTIFVSEKGFAYVCGCGDNGQLAVGSKHKLGKPTRIKHFDSLTDGENCIEAASGTKDCSVFLTKNKKVYISGSNDHGICEDGITIVSRPVKSEFFEQDNDIVRCFDTSTTFSVFGTENDYLYVFAKSGLAPFHDSRDHTIPSAYNYSFFYQGIKKIICVKGCCFVQNGSNKWFIFHSTREMKATSLDEYLGDTVCPEFKSSKDTIVSVGSDKEGVSVALSKQKRVFTISTSEIFSEAYYYSYIRTYNNSISTRKEPKELTEELKALSGNSEDHNISVAVSNGRYIFYLTSPHSTDNETDQERKLRNLTSDQRWFINNLNTLVDNLTSETVLGKRSGGVGSHSIVVSIDDDSKFMFSDIQVSSFNIQPIHHNSQSCMPNDDDSETFEKQGKKMKK</sequence>
<protein>
    <recommendedName>
        <fullName evidence="6">Regulator of chromosome condensation</fullName>
    </recommendedName>
</protein>
<keyword evidence="5" id="KW-1185">Reference proteome</keyword>
<dbReference type="GeneID" id="68114584"/>
<dbReference type="AlphaFoldDB" id="A0A6A5CFX8"/>
<evidence type="ECO:0000256" key="3">
    <source>
        <dbReference type="SAM" id="MobiDB-lite"/>
    </source>
</evidence>
<feature type="repeat" description="RCC1" evidence="2">
    <location>
        <begin position="140"/>
        <end position="197"/>
    </location>
</feature>
<dbReference type="InterPro" id="IPR000408">
    <property type="entry name" value="Reg_chr_condens"/>
</dbReference>
<evidence type="ECO:0008006" key="6">
    <source>
        <dbReference type="Google" id="ProtNLM"/>
    </source>
</evidence>
<dbReference type="Proteomes" id="UP000444721">
    <property type="component" value="Unassembled WGS sequence"/>
</dbReference>
<evidence type="ECO:0000313" key="5">
    <source>
        <dbReference type="Proteomes" id="UP000444721"/>
    </source>
</evidence>
<proteinExistence type="predicted"/>
<gene>
    <name evidence="4" type="ORF">FDP41_007366</name>
</gene>
<dbReference type="Pfam" id="PF00415">
    <property type="entry name" value="RCC1"/>
    <property type="match status" value="1"/>
</dbReference>